<name>A0A212JZ22_9PROT</name>
<dbReference type="Pfam" id="PF12680">
    <property type="entry name" value="SnoaL_2"/>
    <property type="match status" value="1"/>
</dbReference>
<dbReference type="Gene3D" id="3.10.450.50">
    <property type="match status" value="1"/>
</dbReference>
<dbReference type="InterPro" id="IPR037401">
    <property type="entry name" value="SnoaL-like"/>
</dbReference>
<gene>
    <name evidence="2" type="ORF">KL86APRO_11894</name>
</gene>
<dbReference type="InterPro" id="IPR032710">
    <property type="entry name" value="NTF2-like_dom_sf"/>
</dbReference>
<protein>
    <recommendedName>
        <fullName evidence="1">SnoaL-like domain-containing protein</fullName>
    </recommendedName>
</protein>
<feature type="domain" description="SnoaL-like" evidence="1">
    <location>
        <begin position="14"/>
        <end position="114"/>
    </location>
</feature>
<proteinExistence type="predicted"/>
<dbReference type="AlphaFoldDB" id="A0A212JZ22"/>
<evidence type="ECO:0000259" key="1">
    <source>
        <dbReference type="Pfam" id="PF12680"/>
    </source>
</evidence>
<reference evidence="2" key="1">
    <citation type="submission" date="2016-04" db="EMBL/GenBank/DDBJ databases">
        <authorList>
            <person name="Evans L.H."/>
            <person name="Alamgir A."/>
            <person name="Owens N."/>
            <person name="Weber N.D."/>
            <person name="Virtaneva K."/>
            <person name="Barbian K."/>
            <person name="Babar A."/>
            <person name="Rosenke K."/>
        </authorList>
    </citation>
    <scope>NUCLEOTIDE SEQUENCE</scope>
    <source>
        <strain evidence="2">86</strain>
    </source>
</reference>
<dbReference type="EMBL" id="FLUO01000001">
    <property type="protein sequence ID" value="SBW04760.1"/>
    <property type="molecule type" value="Genomic_DNA"/>
</dbReference>
<sequence>MLTHLSRSDLARHVETWIEAWNRHDVDAVIAPFSEHAVFVSPRAASVTGDAVVRGRRALRTYWTKALAAVPDLRFRLESVVCDEIAQTVLVHYVSRAGGRTVRAAELMRFDGGHQVYGEAFYGAEVADAASAGSRAANA</sequence>
<accession>A0A212JZ22</accession>
<evidence type="ECO:0000313" key="2">
    <source>
        <dbReference type="EMBL" id="SBW04760.1"/>
    </source>
</evidence>
<organism evidence="2">
    <name type="scientific">uncultured Alphaproteobacteria bacterium</name>
    <dbReference type="NCBI Taxonomy" id="91750"/>
    <lineage>
        <taxon>Bacteria</taxon>
        <taxon>Pseudomonadati</taxon>
        <taxon>Pseudomonadota</taxon>
        <taxon>Alphaproteobacteria</taxon>
        <taxon>environmental samples</taxon>
    </lineage>
</organism>
<dbReference type="SUPFAM" id="SSF54427">
    <property type="entry name" value="NTF2-like"/>
    <property type="match status" value="1"/>
</dbReference>